<protein>
    <recommendedName>
        <fullName evidence="3">Glycosyltransferase RgtA/B/C/D-like domain-containing protein</fullName>
    </recommendedName>
</protein>
<keyword evidence="1" id="KW-0812">Transmembrane</keyword>
<gene>
    <name evidence="2" type="ORF">RU16_22225</name>
</gene>
<keyword evidence="1" id="KW-1133">Transmembrane helix</keyword>
<reference evidence="2" key="1">
    <citation type="submission" date="2018-08" db="EMBL/GenBank/DDBJ databases">
        <authorList>
            <consortium name="GenomeTrakr network: Whole genome sequencing for foodborne pathogen traceback"/>
        </authorList>
    </citation>
    <scope>NUCLEOTIDE SEQUENCE</scope>
    <source>
        <strain evidence="2">FDA00003824</strain>
    </source>
</reference>
<dbReference type="EMBL" id="AAITFY010000025">
    <property type="protein sequence ID" value="ECH8333675.1"/>
    <property type="molecule type" value="Genomic_DNA"/>
</dbReference>
<comment type="caution">
    <text evidence="2">The sequence shown here is derived from an EMBL/GenBank/DDBJ whole genome shotgun (WGS) entry which is preliminary data.</text>
</comment>
<accession>A0A3V9YBL7</accession>
<dbReference type="AlphaFoldDB" id="A0A3V9YBL7"/>
<feature type="transmembrane region" description="Helical" evidence="1">
    <location>
        <begin position="328"/>
        <end position="346"/>
    </location>
</feature>
<feature type="transmembrane region" description="Helical" evidence="1">
    <location>
        <begin position="303"/>
        <end position="322"/>
    </location>
</feature>
<feature type="transmembrane region" description="Helical" evidence="1">
    <location>
        <begin position="355"/>
        <end position="376"/>
    </location>
</feature>
<evidence type="ECO:0008006" key="3">
    <source>
        <dbReference type="Google" id="ProtNLM"/>
    </source>
</evidence>
<feature type="transmembrane region" description="Helical" evidence="1">
    <location>
        <begin position="61"/>
        <end position="81"/>
    </location>
</feature>
<keyword evidence="1" id="KW-0472">Membrane</keyword>
<name>A0A3V9YBL7_SALET</name>
<organism evidence="2">
    <name type="scientific">Salmonella enterica I</name>
    <dbReference type="NCBI Taxonomy" id="59201"/>
    <lineage>
        <taxon>Bacteria</taxon>
        <taxon>Pseudomonadati</taxon>
        <taxon>Pseudomonadota</taxon>
        <taxon>Gammaproteobacteria</taxon>
        <taxon>Enterobacterales</taxon>
        <taxon>Enterobacteriaceae</taxon>
        <taxon>Salmonella</taxon>
    </lineage>
</organism>
<feature type="transmembrane region" description="Helical" evidence="1">
    <location>
        <begin position="93"/>
        <end position="120"/>
    </location>
</feature>
<evidence type="ECO:0000256" key="1">
    <source>
        <dbReference type="SAM" id="Phobius"/>
    </source>
</evidence>
<sequence>MNFKKQIKFIFVFLLFASLFTLYHFTSLNIFPPNTDAATVLLLGKDMSEGNYLLHGWILSTVPFYFTEVSFYAIASILLGYSSELAYIIPPAMYVTVIFLIYRLSTNKLLALALIIFYFALPADMAVTSMLSACIHMGTYIFIMGCLIFTEKYIKTENILFVYFSTILASMAIFSDNISIYIYVAPLTLSAMFLLYKERTKKYFIIIIGLLSAYLISKAIGFLFLKLGGFTLPGLSDVKIVEYDSILVNINTAVSGALLFFNATVFGEQITPSLHLLSKVIRLAGLIALIYFTVRNLFKNRSIIDLCLSLSILIMTSAYIGSNLPRNIWTIRYLVPVFIMAVILLSRTKFNNKKIIYLIAFLGVLSGIKTISINNFNDNRYNQMSCIRDKINEHKTNYGYAPFAFTNSVGINGDIKIANISFNNEKITIDNWLTNSEWYNKSNNFFILENQEQLNIVKKNYGPPEDVETVCDVIFVKYRNHIHVK</sequence>
<feature type="transmembrane region" description="Helical" evidence="1">
    <location>
        <begin position="126"/>
        <end position="149"/>
    </location>
</feature>
<feature type="transmembrane region" description="Helical" evidence="1">
    <location>
        <begin position="161"/>
        <end position="183"/>
    </location>
</feature>
<evidence type="ECO:0000313" key="2">
    <source>
        <dbReference type="EMBL" id="ECH8333675.1"/>
    </source>
</evidence>
<feature type="transmembrane region" description="Helical" evidence="1">
    <location>
        <begin position="203"/>
        <end position="225"/>
    </location>
</feature>
<proteinExistence type="predicted"/>
<feature type="transmembrane region" description="Helical" evidence="1">
    <location>
        <begin position="246"/>
        <end position="267"/>
    </location>
</feature>
<feature type="transmembrane region" description="Helical" evidence="1">
    <location>
        <begin position="273"/>
        <end position="294"/>
    </location>
</feature>